<dbReference type="PRINTS" id="PR00146">
    <property type="entry name" value="DHPICSNTHASE"/>
</dbReference>
<evidence type="ECO:0000256" key="1">
    <source>
        <dbReference type="ARBA" id="ARBA00003294"/>
    </source>
</evidence>
<comment type="similarity">
    <text evidence="3 12 13">Belongs to the DapA family.</text>
</comment>
<comment type="function">
    <text evidence="1 12">Catalyzes the condensation of (S)-aspartate-beta-semialdehyde [(S)-ASA] and pyruvate to 4-hydroxy-tetrahydrodipicolinate (HTPA).</text>
</comment>
<evidence type="ECO:0000256" key="8">
    <source>
        <dbReference type="ARBA" id="ARBA00023154"/>
    </source>
</evidence>
<comment type="subunit">
    <text evidence="12">Homotetramer; dimer of dimers.</text>
</comment>
<dbReference type="NCBIfam" id="TIGR00674">
    <property type="entry name" value="dapA"/>
    <property type="match status" value="1"/>
</dbReference>
<keyword evidence="8 12" id="KW-0457">Lysine biosynthesis</keyword>
<evidence type="ECO:0000256" key="14">
    <source>
        <dbReference type="PIRSR" id="PIRSR001365-1"/>
    </source>
</evidence>
<keyword evidence="10 12" id="KW-0704">Schiff base</keyword>
<proteinExistence type="inferred from homology"/>
<evidence type="ECO:0000256" key="13">
    <source>
        <dbReference type="PIRNR" id="PIRNR001365"/>
    </source>
</evidence>
<organism evidence="16 17">
    <name type="scientific">Candidatus Daviesbacteria bacterium RIFCSPHIGHO2_01_FULL_41_23</name>
    <dbReference type="NCBI Taxonomy" id="1797764"/>
    <lineage>
        <taxon>Bacteria</taxon>
        <taxon>Candidatus Daviesiibacteriota</taxon>
    </lineage>
</organism>
<dbReference type="InterPro" id="IPR002220">
    <property type="entry name" value="DapA-like"/>
</dbReference>
<dbReference type="InterPro" id="IPR020624">
    <property type="entry name" value="Schiff_base-form_aldolases_CS"/>
</dbReference>
<gene>
    <name evidence="12" type="primary">dapA</name>
    <name evidence="16" type="ORF">A2871_00060</name>
</gene>
<evidence type="ECO:0000256" key="9">
    <source>
        <dbReference type="ARBA" id="ARBA00023239"/>
    </source>
</evidence>
<dbReference type="UniPathway" id="UPA00034">
    <property type="reaction ID" value="UER00017"/>
</dbReference>
<dbReference type="HAMAP" id="MF_00418">
    <property type="entry name" value="DapA"/>
    <property type="match status" value="1"/>
</dbReference>
<dbReference type="CDD" id="cd00950">
    <property type="entry name" value="DHDPS"/>
    <property type="match status" value="1"/>
</dbReference>
<comment type="subcellular location">
    <subcellularLocation>
        <location evidence="12">Cytoplasm</location>
    </subcellularLocation>
</comment>
<feature type="site" description="Part of a proton relay during catalysis" evidence="12">
    <location>
        <position position="46"/>
    </location>
</feature>
<dbReference type="GO" id="GO:0009089">
    <property type="term" value="P:lysine biosynthetic process via diaminopimelate"/>
    <property type="evidence" value="ECO:0007669"/>
    <property type="project" value="UniProtKB-UniRule"/>
</dbReference>
<keyword evidence="6 12" id="KW-0028">Amino-acid biosynthesis</keyword>
<dbReference type="GO" id="GO:0005829">
    <property type="term" value="C:cytosol"/>
    <property type="evidence" value="ECO:0007669"/>
    <property type="project" value="TreeGrafter"/>
</dbReference>
<dbReference type="InterPro" id="IPR005263">
    <property type="entry name" value="DapA"/>
</dbReference>
<dbReference type="GO" id="GO:0008840">
    <property type="term" value="F:4-hydroxy-tetrahydrodipicolinate synthase activity"/>
    <property type="evidence" value="ECO:0007669"/>
    <property type="project" value="UniProtKB-UniRule"/>
</dbReference>
<dbReference type="Pfam" id="PF00701">
    <property type="entry name" value="DHDPS"/>
    <property type="match status" value="1"/>
</dbReference>
<protein>
    <recommendedName>
        <fullName evidence="4 12">4-hydroxy-tetrahydrodipicolinate synthase</fullName>
        <shortName evidence="12">HTPA synthase</shortName>
        <ecNumber evidence="4 12">4.3.3.7</ecNumber>
    </recommendedName>
</protein>
<accession>A0A1F5IS95</accession>
<keyword evidence="7 12" id="KW-0220">Diaminopimelate biosynthesis</keyword>
<dbReference type="GO" id="GO:0019877">
    <property type="term" value="P:diaminopimelate biosynthetic process"/>
    <property type="evidence" value="ECO:0007669"/>
    <property type="project" value="UniProtKB-UniRule"/>
</dbReference>
<evidence type="ECO:0000256" key="10">
    <source>
        <dbReference type="ARBA" id="ARBA00023270"/>
    </source>
</evidence>
<dbReference type="PANTHER" id="PTHR12128">
    <property type="entry name" value="DIHYDRODIPICOLINATE SYNTHASE"/>
    <property type="match status" value="1"/>
</dbReference>
<dbReference type="EMBL" id="MFCR01000003">
    <property type="protein sequence ID" value="OGE19238.1"/>
    <property type="molecule type" value="Genomic_DNA"/>
</dbReference>
<dbReference type="PIRSF" id="PIRSF001365">
    <property type="entry name" value="DHDPS"/>
    <property type="match status" value="1"/>
</dbReference>
<feature type="active site" description="Schiff-base intermediate with substrate" evidence="12 14">
    <location>
        <position position="164"/>
    </location>
</feature>
<evidence type="ECO:0000256" key="3">
    <source>
        <dbReference type="ARBA" id="ARBA00007592"/>
    </source>
</evidence>
<keyword evidence="9 12" id="KW-0456">Lyase</keyword>
<comment type="caution">
    <text evidence="12">Was originally thought to be a dihydrodipicolinate synthase (DHDPS), catalyzing the condensation of (S)-aspartate-beta-semialdehyde [(S)-ASA] and pyruvate to dihydrodipicolinate (DHDP). However, it was shown in E.coli that the product of the enzymatic reaction is not dihydrodipicolinate but in fact (4S)-4-hydroxy-2,3,4,5-tetrahydro-(2S)-dipicolinic acid (HTPA), and that the consecutive dehydration reaction leading to DHDP is not spontaneous but catalyzed by DapB.</text>
</comment>
<name>A0A1F5IS95_9BACT</name>
<feature type="binding site" evidence="12 15">
    <location>
        <position position="47"/>
    </location>
    <ligand>
        <name>pyruvate</name>
        <dbReference type="ChEBI" id="CHEBI:15361"/>
    </ligand>
</feature>
<dbReference type="SUPFAM" id="SSF51569">
    <property type="entry name" value="Aldolase"/>
    <property type="match status" value="1"/>
</dbReference>
<feature type="site" description="Part of a proton relay during catalysis" evidence="12">
    <location>
        <position position="109"/>
    </location>
</feature>
<evidence type="ECO:0000256" key="2">
    <source>
        <dbReference type="ARBA" id="ARBA00005120"/>
    </source>
</evidence>
<keyword evidence="5 12" id="KW-0963">Cytoplasm</keyword>
<dbReference type="SMART" id="SM01130">
    <property type="entry name" value="DHDPS"/>
    <property type="match status" value="1"/>
</dbReference>
<comment type="caution">
    <text evidence="16">The sequence shown here is derived from an EMBL/GenBank/DDBJ whole genome shotgun (WGS) entry which is preliminary data.</text>
</comment>
<reference evidence="16 17" key="1">
    <citation type="journal article" date="2016" name="Nat. Commun.">
        <title>Thousands of microbial genomes shed light on interconnected biogeochemical processes in an aquifer system.</title>
        <authorList>
            <person name="Anantharaman K."/>
            <person name="Brown C.T."/>
            <person name="Hug L.A."/>
            <person name="Sharon I."/>
            <person name="Castelle C.J."/>
            <person name="Probst A.J."/>
            <person name="Thomas B.C."/>
            <person name="Singh A."/>
            <person name="Wilkins M.J."/>
            <person name="Karaoz U."/>
            <person name="Brodie E.L."/>
            <person name="Williams K.H."/>
            <person name="Hubbard S.S."/>
            <person name="Banfield J.F."/>
        </authorList>
    </citation>
    <scope>NUCLEOTIDE SEQUENCE [LARGE SCALE GENOMIC DNA]</scope>
</reference>
<dbReference type="Proteomes" id="UP000176336">
    <property type="component" value="Unassembled WGS sequence"/>
</dbReference>
<evidence type="ECO:0000313" key="16">
    <source>
        <dbReference type="EMBL" id="OGE19238.1"/>
    </source>
</evidence>
<dbReference type="EC" id="4.3.3.7" evidence="4 12"/>
<evidence type="ECO:0000256" key="15">
    <source>
        <dbReference type="PIRSR" id="PIRSR001365-2"/>
    </source>
</evidence>
<evidence type="ECO:0000256" key="5">
    <source>
        <dbReference type="ARBA" id="ARBA00022490"/>
    </source>
</evidence>
<dbReference type="InterPro" id="IPR013785">
    <property type="entry name" value="Aldolase_TIM"/>
</dbReference>
<evidence type="ECO:0000256" key="7">
    <source>
        <dbReference type="ARBA" id="ARBA00022915"/>
    </source>
</evidence>
<evidence type="ECO:0000256" key="4">
    <source>
        <dbReference type="ARBA" id="ARBA00012086"/>
    </source>
</evidence>
<dbReference type="PANTHER" id="PTHR12128:SF66">
    <property type="entry name" value="4-HYDROXY-2-OXOGLUTARATE ALDOLASE, MITOCHONDRIAL"/>
    <property type="match status" value="1"/>
</dbReference>
<dbReference type="Gene3D" id="3.20.20.70">
    <property type="entry name" value="Aldolase class I"/>
    <property type="match status" value="1"/>
</dbReference>
<feature type="active site" description="Proton donor/acceptor" evidence="12 14">
    <location>
        <position position="135"/>
    </location>
</feature>
<evidence type="ECO:0000256" key="6">
    <source>
        <dbReference type="ARBA" id="ARBA00022605"/>
    </source>
</evidence>
<dbReference type="AlphaFoldDB" id="A0A1F5IS95"/>
<comment type="catalytic activity">
    <reaction evidence="11 12">
        <text>L-aspartate 4-semialdehyde + pyruvate = (2S,4S)-4-hydroxy-2,3,4,5-tetrahydrodipicolinate + H2O + H(+)</text>
        <dbReference type="Rhea" id="RHEA:34171"/>
        <dbReference type="ChEBI" id="CHEBI:15361"/>
        <dbReference type="ChEBI" id="CHEBI:15377"/>
        <dbReference type="ChEBI" id="CHEBI:15378"/>
        <dbReference type="ChEBI" id="CHEBI:67139"/>
        <dbReference type="ChEBI" id="CHEBI:537519"/>
        <dbReference type="EC" id="4.3.3.7"/>
    </reaction>
</comment>
<evidence type="ECO:0000256" key="11">
    <source>
        <dbReference type="ARBA" id="ARBA00047836"/>
    </source>
</evidence>
<evidence type="ECO:0000256" key="12">
    <source>
        <dbReference type="HAMAP-Rule" id="MF_00418"/>
    </source>
</evidence>
<feature type="binding site" evidence="12 15">
    <location>
        <position position="206"/>
    </location>
    <ligand>
        <name>pyruvate</name>
        <dbReference type="ChEBI" id="CHEBI:15361"/>
    </ligand>
</feature>
<comment type="pathway">
    <text evidence="2 12">Amino-acid biosynthesis; L-lysine biosynthesis via DAP pathway; (S)-tetrahydrodipicolinate from L-aspartate: step 3/4.</text>
</comment>
<sequence>MTKFTGSITALVTPFLPTGEVDTEALKELVEFQIKNGISGIVPCGSTGEAATMDEEEKKLVIETVIKAVRKRVPVIAGAGSNDTAKAIKSSQIAKQAGADALLHVTPYYNKPTAKGLVAHFKAIANSVDLPIILYNVPGRTGLNATAEVTLRIAREVPQVVGVKEASGNINQIMDIIKGAPKDFSVLSGDDAMTFPVMALGGDGIISVVSNEIPKQMSALAKAALEGNWEKARKLHFEWLDLMNINFIETNPQPVKTALALMGRIKEVFRLPLVSMEEKNKEKLREVLTSHKLI</sequence>
<evidence type="ECO:0000313" key="17">
    <source>
        <dbReference type="Proteomes" id="UP000176336"/>
    </source>
</evidence>
<dbReference type="PROSITE" id="PS00665">
    <property type="entry name" value="DHDPS_1"/>
    <property type="match status" value="1"/>
</dbReference>